<organism evidence="1 2">
    <name type="scientific">Aureobasidium vineae</name>
    <dbReference type="NCBI Taxonomy" id="2773715"/>
    <lineage>
        <taxon>Eukaryota</taxon>
        <taxon>Fungi</taxon>
        <taxon>Dikarya</taxon>
        <taxon>Ascomycota</taxon>
        <taxon>Pezizomycotina</taxon>
        <taxon>Dothideomycetes</taxon>
        <taxon>Dothideomycetidae</taxon>
        <taxon>Dothideales</taxon>
        <taxon>Saccotheciaceae</taxon>
        <taxon>Aureobasidium</taxon>
    </lineage>
</organism>
<sequence length="456" mass="51788">MKNPQLKRSPAVRCVDCFASTKFDFNPASSTIASAVEQTFSTRNRDYALDSARALFKQQHFDLDEAFKKRKEHPFQPKVHAEVLMADHFFRRITLYAETAHLAFQNSKAIADIALQKILTPKLFWRLPREFSLSPTRTALEDDLQQDQDYLQQTRGRSKTRATETQQQSLAYFLTQNVQQEPSSSPRPYTANLQGAGLVRTVYRTAMDKIHKARLARVQQKLSQRQEAVRMENGSFLGRRWLFALPTSQPLLLADMDIAAALSIHLLTAPEDEQDVCRHCNRDYTFGHGDACRARTRQTTVKHDKICQALATALQTCPENKVFLEPQGDYRGTRTDIRIDNPRGSVFLDISVISLTKESAKKDPYDTLATTEQAKKNKYRNLGQALKPFILSQGGLLGRETSQTYKGLQQSLSPSITEWLDKYISTVLVRLRARNWMGYGINLGLGLLVTTNTPKI</sequence>
<evidence type="ECO:0000313" key="1">
    <source>
        <dbReference type="EMBL" id="CAD0083683.1"/>
    </source>
</evidence>
<keyword evidence="2" id="KW-1185">Reference proteome</keyword>
<accession>A0A9N8P6V9</accession>
<gene>
    <name evidence="1" type="ORF">AWRI4619_LOCUS2250</name>
</gene>
<evidence type="ECO:0000313" key="2">
    <source>
        <dbReference type="Proteomes" id="UP000716446"/>
    </source>
</evidence>
<name>A0A9N8P6V9_9PEZI</name>
<reference evidence="1" key="1">
    <citation type="submission" date="2020-06" db="EMBL/GenBank/DDBJ databases">
        <authorList>
            <person name="Onetto C."/>
        </authorList>
    </citation>
    <scope>NUCLEOTIDE SEQUENCE</scope>
</reference>
<protein>
    <submittedName>
        <fullName evidence="1">Uncharacterized protein</fullName>
    </submittedName>
</protein>
<dbReference type="EMBL" id="CAIJEN010000002">
    <property type="protein sequence ID" value="CAD0083683.1"/>
    <property type="molecule type" value="Genomic_DNA"/>
</dbReference>
<comment type="caution">
    <text evidence="1">The sequence shown here is derived from an EMBL/GenBank/DDBJ whole genome shotgun (WGS) entry which is preliminary data.</text>
</comment>
<proteinExistence type="predicted"/>
<dbReference type="AlphaFoldDB" id="A0A9N8P6V9"/>
<dbReference type="Proteomes" id="UP000716446">
    <property type="component" value="Unassembled WGS sequence"/>
</dbReference>